<evidence type="ECO:0000256" key="6">
    <source>
        <dbReference type="SAM" id="Phobius"/>
    </source>
</evidence>
<dbReference type="Pfam" id="PF00753">
    <property type="entry name" value="Lactamase_B"/>
    <property type="match status" value="1"/>
</dbReference>
<proteinExistence type="predicted"/>
<dbReference type="PANTHER" id="PTHR30619:SF7">
    <property type="entry name" value="BETA-LACTAMASE DOMAIN PROTEIN"/>
    <property type="match status" value="1"/>
</dbReference>
<evidence type="ECO:0000256" key="4">
    <source>
        <dbReference type="ARBA" id="ARBA00022989"/>
    </source>
</evidence>
<feature type="transmembrane region" description="Helical" evidence="6">
    <location>
        <begin position="386"/>
        <end position="406"/>
    </location>
</feature>
<feature type="transmembrane region" description="Helical" evidence="6">
    <location>
        <begin position="51"/>
        <end position="69"/>
    </location>
</feature>
<dbReference type="RefSeq" id="WP_379863936.1">
    <property type="nucleotide sequence ID" value="NZ_JBHTBW010000015.1"/>
</dbReference>
<keyword evidence="4 6" id="KW-1133">Transmembrane helix</keyword>
<keyword evidence="3 6" id="KW-0812">Transmembrane</keyword>
<comment type="caution">
    <text evidence="8">The sequence shown here is derived from an EMBL/GenBank/DDBJ whole genome shotgun (WGS) entry which is preliminary data.</text>
</comment>
<dbReference type="InterPro" id="IPR035681">
    <property type="entry name" value="ComA-like_MBL"/>
</dbReference>
<dbReference type="Pfam" id="PF03772">
    <property type="entry name" value="Competence"/>
    <property type="match status" value="1"/>
</dbReference>
<dbReference type="InterPro" id="IPR052159">
    <property type="entry name" value="Competence_DNA_uptake"/>
</dbReference>
<gene>
    <name evidence="8" type="ORF">ACFQNG_05790</name>
</gene>
<keyword evidence="9" id="KW-1185">Reference proteome</keyword>
<comment type="subcellular location">
    <subcellularLocation>
        <location evidence="1">Cell membrane</location>
        <topology evidence="1">Multi-pass membrane protein</topology>
    </subcellularLocation>
</comment>
<accession>A0ABW2RIA4</accession>
<feature type="transmembrane region" description="Helical" evidence="6">
    <location>
        <begin position="412"/>
        <end position="438"/>
    </location>
</feature>
<feature type="transmembrane region" description="Helical" evidence="6">
    <location>
        <begin position="512"/>
        <end position="528"/>
    </location>
</feature>
<dbReference type="InterPro" id="IPR036866">
    <property type="entry name" value="RibonucZ/Hydroxyglut_hydro"/>
</dbReference>
<evidence type="ECO:0000256" key="2">
    <source>
        <dbReference type="ARBA" id="ARBA00022475"/>
    </source>
</evidence>
<dbReference type="NCBIfam" id="TIGR00360">
    <property type="entry name" value="ComEC_N-term"/>
    <property type="match status" value="1"/>
</dbReference>
<feature type="transmembrane region" description="Helical" evidence="6">
    <location>
        <begin position="289"/>
        <end position="311"/>
    </location>
</feature>
<feature type="domain" description="Metallo-beta-lactamase" evidence="7">
    <location>
        <begin position="544"/>
        <end position="755"/>
    </location>
</feature>
<evidence type="ECO:0000256" key="1">
    <source>
        <dbReference type="ARBA" id="ARBA00004651"/>
    </source>
</evidence>
<keyword evidence="5 6" id="KW-0472">Membrane</keyword>
<keyword evidence="2" id="KW-1003">Cell membrane</keyword>
<name>A0ABW2RIA4_9BACL</name>
<dbReference type="InterPro" id="IPR025405">
    <property type="entry name" value="DUF4131"/>
</dbReference>
<evidence type="ECO:0000256" key="3">
    <source>
        <dbReference type="ARBA" id="ARBA00022692"/>
    </source>
</evidence>
<dbReference type="SUPFAM" id="SSF56281">
    <property type="entry name" value="Metallo-hydrolase/oxidoreductase"/>
    <property type="match status" value="1"/>
</dbReference>
<dbReference type="EMBL" id="JBHTBW010000015">
    <property type="protein sequence ID" value="MFC7440657.1"/>
    <property type="molecule type" value="Genomic_DNA"/>
</dbReference>
<evidence type="ECO:0000259" key="7">
    <source>
        <dbReference type="SMART" id="SM00849"/>
    </source>
</evidence>
<dbReference type="PANTHER" id="PTHR30619">
    <property type="entry name" value="DNA INTERNALIZATION/COMPETENCE PROTEIN COMEC/REC2"/>
    <property type="match status" value="1"/>
</dbReference>
<feature type="transmembrane region" description="Helical" evidence="6">
    <location>
        <begin position="482"/>
        <end position="500"/>
    </location>
</feature>
<dbReference type="CDD" id="cd07731">
    <property type="entry name" value="ComA-like_MBL-fold"/>
    <property type="match status" value="1"/>
</dbReference>
<sequence>MKRPLVVLSVGWMLGSILVGWCGLPPLVYFVGFVIALAGGGWIYYQWRKGIVVTLLMVGLCAAGWRIAWMEAHQSSAITPLIRGHGTQMVPVVGTIRSLPERDGDRLQFVLVVDRIRLGGKWHRLPKREPVQVTVILSTLREWQQAGQVEPYQTVKMPLTFSPPPLPRNPAAFDYRTYLAHRGIHWLGEGKSLSVMRPLAVAHYHPMNWVYGMRQRSGEVIERLYPPAIAGVMRGILLGERKAVPERVEQDYATLGIIHLLSISGLHVSVLLAGGYIGLKRLGMTREKAAIVVLVCLPVYVILTGMGAPVIRSALMAGMVLLATLWRHHRDLLSFLALSFLGQCVWNPYQLGEAGFQLTYAITAALIVGTHSLSEALPLPWSWARQMLAGTMIAQGVSLPFSFVHFHEYSLLSWLANLLFVPVVSLGVTPLGMMSLFLAQGWETGAAWLAHLVTMFVKGVEWGTDWMVWANPLHFTWQAPPVWWLACYALFSLYLFAAWCGAFRHTVVPHRICSLVCWLALLCVAAVMQEGGSATRVTFLDVSQGDCTVIETKTGHVIVIDGGGRDIRERRGWQARKTSFDAGKQVVLPFLKAQGIHQIDTLVMTHGDLDHIGGIQVIVERIPVKRVVRNPSSVQTPMEQEVMETIRRRAIPVYVPRLGRSVTIDEGVEWQFYHPGMESRRERNEDSLVFLVTIEGVRLLFPGDAGSPTETELLRRVRLPDIHLLKVAHHGSRSGTQAEWLKTLRPEHAVISVGERNRYGHPAPEVIQRLQRERIHIWRTDRQGAIQVEIEDGRLRFAPFLKIGSPFDMKK</sequence>
<dbReference type="InterPro" id="IPR001279">
    <property type="entry name" value="Metallo-B-lactamas"/>
</dbReference>
<feature type="transmembrane region" description="Helical" evidence="6">
    <location>
        <begin position="12"/>
        <end position="45"/>
    </location>
</feature>
<dbReference type="NCBIfam" id="TIGR00361">
    <property type="entry name" value="ComEC_Rec2"/>
    <property type="match status" value="1"/>
</dbReference>
<dbReference type="Gene3D" id="3.60.15.10">
    <property type="entry name" value="Ribonuclease Z/Hydroxyacylglutathione hydrolase-like"/>
    <property type="match status" value="1"/>
</dbReference>
<evidence type="ECO:0000313" key="9">
    <source>
        <dbReference type="Proteomes" id="UP001596500"/>
    </source>
</evidence>
<feature type="transmembrane region" description="Helical" evidence="6">
    <location>
        <begin position="252"/>
        <end position="277"/>
    </location>
</feature>
<dbReference type="Pfam" id="PF13567">
    <property type="entry name" value="DUF4131"/>
    <property type="match status" value="1"/>
</dbReference>
<protein>
    <submittedName>
        <fullName evidence="8">DNA internalization-related competence protein ComEC/Rec2</fullName>
    </submittedName>
</protein>
<organism evidence="8 9">
    <name type="scientific">Laceyella putida</name>
    <dbReference type="NCBI Taxonomy" id="110101"/>
    <lineage>
        <taxon>Bacteria</taxon>
        <taxon>Bacillati</taxon>
        <taxon>Bacillota</taxon>
        <taxon>Bacilli</taxon>
        <taxon>Bacillales</taxon>
        <taxon>Thermoactinomycetaceae</taxon>
        <taxon>Laceyella</taxon>
    </lineage>
</organism>
<evidence type="ECO:0000313" key="8">
    <source>
        <dbReference type="EMBL" id="MFC7440657.1"/>
    </source>
</evidence>
<evidence type="ECO:0000256" key="5">
    <source>
        <dbReference type="ARBA" id="ARBA00023136"/>
    </source>
</evidence>
<reference evidence="9" key="1">
    <citation type="journal article" date="2019" name="Int. J. Syst. Evol. Microbiol.">
        <title>The Global Catalogue of Microorganisms (GCM) 10K type strain sequencing project: providing services to taxonomists for standard genome sequencing and annotation.</title>
        <authorList>
            <consortium name="The Broad Institute Genomics Platform"/>
            <consortium name="The Broad Institute Genome Sequencing Center for Infectious Disease"/>
            <person name="Wu L."/>
            <person name="Ma J."/>
        </authorList>
    </citation>
    <scope>NUCLEOTIDE SEQUENCE [LARGE SCALE GENOMIC DNA]</scope>
    <source>
        <strain evidence="9">CGMCC 1.12942</strain>
    </source>
</reference>
<dbReference type="SMART" id="SM00849">
    <property type="entry name" value="Lactamase_B"/>
    <property type="match status" value="1"/>
</dbReference>
<dbReference type="Proteomes" id="UP001596500">
    <property type="component" value="Unassembled WGS sequence"/>
</dbReference>
<dbReference type="InterPro" id="IPR004477">
    <property type="entry name" value="ComEC_N"/>
</dbReference>
<dbReference type="InterPro" id="IPR004797">
    <property type="entry name" value="Competence_ComEC/Rec2"/>
</dbReference>